<dbReference type="InterPro" id="IPR055396">
    <property type="entry name" value="DUF7088"/>
</dbReference>
<feature type="transmembrane region" description="Helical" evidence="1">
    <location>
        <begin position="7"/>
        <end position="25"/>
    </location>
</feature>
<proteinExistence type="predicted"/>
<keyword evidence="1" id="KW-1133">Transmembrane helix</keyword>
<name>A0A382M8U4_9ZZZZ</name>
<feature type="transmembrane region" description="Helical" evidence="1">
    <location>
        <begin position="71"/>
        <end position="89"/>
    </location>
</feature>
<keyword evidence="1" id="KW-0812">Transmembrane</keyword>
<keyword evidence="1" id="KW-0472">Membrane</keyword>
<feature type="non-terminal residue" evidence="3">
    <location>
        <position position="280"/>
    </location>
</feature>
<protein>
    <recommendedName>
        <fullName evidence="2">DUF7088 domain-containing protein</fullName>
    </recommendedName>
</protein>
<reference evidence="3" key="1">
    <citation type="submission" date="2018-05" db="EMBL/GenBank/DDBJ databases">
        <authorList>
            <person name="Lanie J.A."/>
            <person name="Ng W.-L."/>
            <person name="Kazmierczak K.M."/>
            <person name="Andrzejewski T.M."/>
            <person name="Davidsen T.M."/>
            <person name="Wayne K.J."/>
            <person name="Tettelin H."/>
            <person name="Glass J.I."/>
            <person name="Rusch D."/>
            <person name="Podicherti R."/>
            <person name="Tsui H.-C.T."/>
            <person name="Winkler M.E."/>
        </authorList>
    </citation>
    <scope>NUCLEOTIDE SEQUENCE</scope>
</reference>
<dbReference type="EMBL" id="UINC01091560">
    <property type="protein sequence ID" value="SVC44425.1"/>
    <property type="molecule type" value="Genomic_DNA"/>
</dbReference>
<evidence type="ECO:0000313" key="3">
    <source>
        <dbReference type="EMBL" id="SVC44425.1"/>
    </source>
</evidence>
<feature type="domain" description="DUF7088" evidence="2">
    <location>
        <begin position="100"/>
        <end position="183"/>
    </location>
</feature>
<sequence length="280" mass="31309">MKTSSKVATWLASFSAVCGLFVYAIAPDKTIPIIILAALTILNALFLGVTERKNILRAFKTRTALHGTNSLILLVVFLGILIFINLIAFRHKHQYDFTESGFYTISPQTKKIVESLPRHVKLTAFFQTDSLEKNLFQNRMQALLDSSNKIDISFVDPDKNPAITKQYGITTYGTVVLESGKKESKVKDPSEANLINGILKVTKDELKLIRFLEGHGEKRIDDFESQGLSTVKEALVKDGFKVEKLLLLQAGEISVDTELLIIPGPEKPILLEEQKVIENY</sequence>
<accession>A0A382M8U4</accession>
<organism evidence="3">
    <name type="scientific">marine metagenome</name>
    <dbReference type="NCBI Taxonomy" id="408172"/>
    <lineage>
        <taxon>unclassified sequences</taxon>
        <taxon>metagenomes</taxon>
        <taxon>ecological metagenomes</taxon>
    </lineage>
</organism>
<gene>
    <name evidence="3" type="ORF">METZ01_LOCUS297279</name>
</gene>
<feature type="transmembrane region" description="Helical" evidence="1">
    <location>
        <begin position="31"/>
        <end position="50"/>
    </location>
</feature>
<dbReference type="Gene3D" id="3.40.30.10">
    <property type="entry name" value="Glutaredoxin"/>
    <property type="match status" value="1"/>
</dbReference>
<evidence type="ECO:0000259" key="2">
    <source>
        <dbReference type="Pfam" id="PF23357"/>
    </source>
</evidence>
<dbReference type="Pfam" id="PF23357">
    <property type="entry name" value="DUF7088"/>
    <property type="match status" value="1"/>
</dbReference>
<evidence type="ECO:0000256" key="1">
    <source>
        <dbReference type="SAM" id="Phobius"/>
    </source>
</evidence>
<dbReference type="AlphaFoldDB" id="A0A382M8U4"/>